<dbReference type="Proteomes" id="UP000218811">
    <property type="component" value="Unassembled WGS sequence"/>
</dbReference>
<accession>A0A2H3JTX1</accession>
<feature type="compositionally biased region" description="Basic and acidic residues" evidence="1">
    <location>
        <begin position="516"/>
        <end position="534"/>
    </location>
</feature>
<reference evidence="2 3" key="1">
    <citation type="journal article" date="2012" name="Science">
        <title>The Paleozoic origin of enzymatic lignin decomposition reconstructed from 31 fungal genomes.</title>
        <authorList>
            <person name="Floudas D."/>
            <person name="Binder M."/>
            <person name="Riley R."/>
            <person name="Barry K."/>
            <person name="Blanchette R.A."/>
            <person name="Henrissat B."/>
            <person name="Martinez A.T."/>
            <person name="Otillar R."/>
            <person name="Spatafora J.W."/>
            <person name="Yadav J.S."/>
            <person name="Aerts A."/>
            <person name="Benoit I."/>
            <person name="Boyd A."/>
            <person name="Carlson A."/>
            <person name="Copeland A."/>
            <person name="Coutinho P.M."/>
            <person name="de Vries R.P."/>
            <person name="Ferreira P."/>
            <person name="Findley K."/>
            <person name="Foster B."/>
            <person name="Gaskell J."/>
            <person name="Glotzer D."/>
            <person name="Gorecki P."/>
            <person name="Heitman J."/>
            <person name="Hesse C."/>
            <person name="Hori C."/>
            <person name="Igarashi K."/>
            <person name="Jurgens J.A."/>
            <person name="Kallen N."/>
            <person name="Kersten P."/>
            <person name="Kohler A."/>
            <person name="Kuees U."/>
            <person name="Kumar T.K.A."/>
            <person name="Kuo A."/>
            <person name="LaButti K."/>
            <person name="Larrondo L.F."/>
            <person name="Lindquist E."/>
            <person name="Ling A."/>
            <person name="Lombard V."/>
            <person name="Lucas S."/>
            <person name="Lundell T."/>
            <person name="Martin R."/>
            <person name="McLaughlin D.J."/>
            <person name="Morgenstern I."/>
            <person name="Morin E."/>
            <person name="Murat C."/>
            <person name="Nagy L.G."/>
            <person name="Nolan M."/>
            <person name="Ohm R.A."/>
            <person name="Patyshakuliyeva A."/>
            <person name="Rokas A."/>
            <person name="Ruiz-Duenas F.J."/>
            <person name="Sabat G."/>
            <person name="Salamov A."/>
            <person name="Samejima M."/>
            <person name="Schmutz J."/>
            <person name="Slot J.C."/>
            <person name="St John F."/>
            <person name="Stenlid J."/>
            <person name="Sun H."/>
            <person name="Sun S."/>
            <person name="Syed K."/>
            <person name="Tsang A."/>
            <person name="Wiebenga A."/>
            <person name="Young D."/>
            <person name="Pisabarro A."/>
            <person name="Eastwood D.C."/>
            <person name="Martin F."/>
            <person name="Cullen D."/>
            <person name="Grigoriev I.V."/>
            <person name="Hibbett D.S."/>
        </authorList>
    </citation>
    <scope>NUCLEOTIDE SEQUENCE [LARGE SCALE GENOMIC DNA]</scope>
    <source>
        <strain evidence="2 3">MD-104</strain>
    </source>
</reference>
<dbReference type="EMBL" id="KB468124">
    <property type="protein sequence ID" value="PCH42349.1"/>
    <property type="molecule type" value="Genomic_DNA"/>
</dbReference>
<dbReference type="AlphaFoldDB" id="A0A2H3JTX1"/>
<feature type="non-terminal residue" evidence="2">
    <location>
        <position position="554"/>
    </location>
</feature>
<evidence type="ECO:0000313" key="2">
    <source>
        <dbReference type="EMBL" id="PCH42349.1"/>
    </source>
</evidence>
<evidence type="ECO:0000256" key="1">
    <source>
        <dbReference type="SAM" id="MobiDB-lite"/>
    </source>
</evidence>
<organism evidence="2 3">
    <name type="scientific">Wolfiporia cocos (strain MD-104)</name>
    <name type="common">Brown rot fungus</name>
    <dbReference type="NCBI Taxonomy" id="742152"/>
    <lineage>
        <taxon>Eukaryota</taxon>
        <taxon>Fungi</taxon>
        <taxon>Dikarya</taxon>
        <taxon>Basidiomycota</taxon>
        <taxon>Agaricomycotina</taxon>
        <taxon>Agaricomycetes</taxon>
        <taxon>Polyporales</taxon>
        <taxon>Phaeolaceae</taxon>
        <taxon>Wolfiporia</taxon>
    </lineage>
</organism>
<evidence type="ECO:0000313" key="3">
    <source>
        <dbReference type="Proteomes" id="UP000218811"/>
    </source>
</evidence>
<feature type="compositionally biased region" description="Basic and acidic residues" evidence="1">
    <location>
        <begin position="545"/>
        <end position="554"/>
    </location>
</feature>
<name>A0A2H3JTX1_WOLCO</name>
<dbReference type="PANTHER" id="PTHR33129">
    <property type="entry name" value="PROTEIN KINASE DOMAIN-CONTAINING PROTEIN-RELATED"/>
    <property type="match status" value="1"/>
</dbReference>
<dbReference type="InterPro" id="IPR052980">
    <property type="entry name" value="Crinkler_effector"/>
</dbReference>
<feature type="region of interest" description="Disordered" evidence="1">
    <location>
        <begin position="497"/>
        <end position="554"/>
    </location>
</feature>
<keyword evidence="3" id="KW-1185">Reference proteome</keyword>
<dbReference type="OMA" id="VANSHAD"/>
<dbReference type="PANTHER" id="PTHR33129:SF3">
    <property type="entry name" value="HOT SPOT (RHS) PROTEIN, PUTATIVE-RELATED"/>
    <property type="match status" value="1"/>
</dbReference>
<gene>
    <name evidence="2" type="ORF">WOLCODRAFT_137860</name>
</gene>
<protein>
    <submittedName>
        <fullName evidence="2">Uncharacterized protein</fullName>
    </submittedName>
</protein>
<proteinExistence type="predicted"/>
<sequence length="554" mass="62791">MSDCEDDQDIEQDVDIDEQSFYNPFDRLPQGESAEIGAIVIGSPGIGKSVFLIYVLALRLLARLTTILQLDNEAVYVLNDEGVFRIDPIKKEDQLHLYIPDGTWCLIDSNQDLVRVPTIYPQLCFSCKGFILQAASPRAERVDWTKKVAQPVPRFWMAHWSLGELIIGRDLQLWRKKKKKKKKKPSESQIASFVKLYGTSARRVYACAARPDRYKEELYSKIRSLSRHTMPDLLDHVPAGEMDDAISHEILVATPHPRNREKYGLHITTEHLWGKVLDQLNNTEDKAADMLYQLFTRDSHTRAGAGYLLERAFLVEFPNGGEWPMTAMSKSPRSGKRNTHWHSIKAFPLQYLRLGYQDQIIAIAKQQINPSIKKFDRLAHRHFSRGQVLKLEDAFYTPRSRSQPSFDAFVYETGSQRATIFQVTVSNQQPISTEGLDWLYGLGVKSVVLVVVTPPLYDDDVEDIWVANSHADKLDKVYHLVQSDLKKCSVEAIERASDMPTSTAGGRVAAALHSSHPRDTLSYKSNSKKEKEKPALPQPVQSARKKGDASDTAL</sequence>
<dbReference type="OrthoDB" id="19861at2759"/>